<reference evidence="3" key="2">
    <citation type="submission" date="2023-05" db="EMBL/GenBank/DDBJ databases">
        <authorList>
            <consortium name="Lawrence Berkeley National Laboratory"/>
            <person name="Steindorff A."/>
            <person name="Hensen N."/>
            <person name="Bonometti L."/>
            <person name="Westerberg I."/>
            <person name="Brannstrom I.O."/>
            <person name="Guillou S."/>
            <person name="Cros-Aarteil S."/>
            <person name="Calhoun S."/>
            <person name="Haridas S."/>
            <person name="Kuo A."/>
            <person name="Mondo S."/>
            <person name="Pangilinan J."/>
            <person name="Riley R."/>
            <person name="Labutti K."/>
            <person name="Andreopoulos B."/>
            <person name="Lipzen A."/>
            <person name="Chen C."/>
            <person name="Yanf M."/>
            <person name="Daum C."/>
            <person name="Ng V."/>
            <person name="Clum A."/>
            <person name="Ohm R."/>
            <person name="Martin F."/>
            <person name="Silar P."/>
            <person name="Natvig D."/>
            <person name="Lalanne C."/>
            <person name="Gautier V."/>
            <person name="Ament-Velasquez S.L."/>
            <person name="Kruys A."/>
            <person name="Hutchinson M.I."/>
            <person name="Powell A.J."/>
            <person name="Barry K."/>
            <person name="Miller A.N."/>
            <person name="Grigoriev I.V."/>
            <person name="Debuchy R."/>
            <person name="Gladieux P."/>
            <person name="Thoren M.H."/>
            <person name="Johannesson H."/>
        </authorList>
    </citation>
    <scope>NUCLEOTIDE SEQUENCE</scope>
    <source>
        <strain evidence="3">PSN293</strain>
    </source>
</reference>
<keyword evidence="1" id="KW-0378">Hydrolase</keyword>
<dbReference type="Gene3D" id="2.60.120.260">
    <property type="entry name" value="Galactose-binding domain-like"/>
    <property type="match status" value="1"/>
</dbReference>
<proteinExistence type="predicted"/>
<dbReference type="InterPro" id="IPR008979">
    <property type="entry name" value="Galactose-bd-like_sf"/>
</dbReference>
<accession>A0AAN7B2S6</accession>
<organism evidence="3 4">
    <name type="scientific">Rhypophila decipiens</name>
    <dbReference type="NCBI Taxonomy" id="261697"/>
    <lineage>
        <taxon>Eukaryota</taxon>
        <taxon>Fungi</taxon>
        <taxon>Dikarya</taxon>
        <taxon>Ascomycota</taxon>
        <taxon>Pezizomycotina</taxon>
        <taxon>Sordariomycetes</taxon>
        <taxon>Sordariomycetidae</taxon>
        <taxon>Sordariales</taxon>
        <taxon>Naviculisporaceae</taxon>
        <taxon>Rhypophila</taxon>
    </lineage>
</organism>
<dbReference type="EMBL" id="MU858255">
    <property type="protein sequence ID" value="KAK4208164.1"/>
    <property type="molecule type" value="Genomic_DNA"/>
</dbReference>
<reference evidence="3" key="1">
    <citation type="journal article" date="2023" name="Mol. Phylogenet. Evol.">
        <title>Genome-scale phylogeny and comparative genomics of the fungal order Sordariales.</title>
        <authorList>
            <person name="Hensen N."/>
            <person name="Bonometti L."/>
            <person name="Westerberg I."/>
            <person name="Brannstrom I.O."/>
            <person name="Guillou S."/>
            <person name="Cros-Aarteil S."/>
            <person name="Calhoun S."/>
            <person name="Haridas S."/>
            <person name="Kuo A."/>
            <person name="Mondo S."/>
            <person name="Pangilinan J."/>
            <person name="Riley R."/>
            <person name="LaButti K."/>
            <person name="Andreopoulos B."/>
            <person name="Lipzen A."/>
            <person name="Chen C."/>
            <person name="Yan M."/>
            <person name="Daum C."/>
            <person name="Ng V."/>
            <person name="Clum A."/>
            <person name="Steindorff A."/>
            <person name="Ohm R.A."/>
            <person name="Martin F."/>
            <person name="Silar P."/>
            <person name="Natvig D.O."/>
            <person name="Lalanne C."/>
            <person name="Gautier V."/>
            <person name="Ament-Velasquez S.L."/>
            <person name="Kruys A."/>
            <person name="Hutchinson M.I."/>
            <person name="Powell A.J."/>
            <person name="Barry K."/>
            <person name="Miller A.N."/>
            <person name="Grigoriev I.V."/>
            <person name="Debuchy R."/>
            <person name="Gladieux P."/>
            <person name="Hiltunen Thoren M."/>
            <person name="Johannesson H."/>
        </authorList>
    </citation>
    <scope>NUCLEOTIDE SEQUENCE</scope>
    <source>
        <strain evidence="3">PSN293</strain>
    </source>
</reference>
<keyword evidence="4" id="KW-1185">Reference proteome</keyword>
<dbReference type="Pfam" id="PF02018">
    <property type="entry name" value="CBM_4_9"/>
    <property type="match status" value="1"/>
</dbReference>
<evidence type="ECO:0000313" key="4">
    <source>
        <dbReference type="Proteomes" id="UP001301769"/>
    </source>
</evidence>
<comment type="caution">
    <text evidence="3">The sequence shown here is derived from an EMBL/GenBank/DDBJ whole genome shotgun (WGS) entry which is preliminary data.</text>
</comment>
<dbReference type="GO" id="GO:0016798">
    <property type="term" value="F:hydrolase activity, acting on glycosyl bonds"/>
    <property type="evidence" value="ECO:0007669"/>
    <property type="project" value="InterPro"/>
</dbReference>
<evidence type="ECO:0000256" key="1">
    <source>
        <dbReference type="ARBA" id="ARBA00022801"/>
    </source>
</evidence>
<dbReference type="Proteomes" id="UP001301769">
    <property type="component" value="Unassembled WGS sequence"/>
</dbReference>
<gene>
    <name evidence="3" type="ORF">QBC37DRAFT_326151</name>
</gene>
<evidence type="ECO:0000259" key="2">
    <source>
        <dbReference type="Pfam" id="PF02018"/>
    </source>
</evidence>
<dbReference type="SUPFAM" id="SSF49785">
    <property type="entry name" value="Galactose-binding domain-like"/>
    <property type="match status" value="1"/>
</dbReference>
<dbReference type="AlphaFoldDB" id="A0AAN7B2S6"/>
<dbReference type="InterPro" id="IPR003305">
    <property type="entry name" value="CenC_carb-bd"/>
</dbReference>
<evidence type="ECO:0000313" key="3">
    <source>
        <dbReference type="EMBL" id="KAK4208164.1"/>
    </source>
</evidence>
<feature type="domain" description="CBM-cenC" evidence="2">
    <location>
        <begin position="83"/>
        <end position="201"/>
    </location>
</feature>
<name>A0AAN7B2S6_9PEZI</name>
<protein>
    <recommendedName>
        <fullName evidence="2">CBM-cenC domain-containing protein</fullName>
    </recommendedName>
</protein>
<sequence length="231" mass="24463">MTITTAPAATLSAHISACTSALRGYDNQLVPQVSGCFENVGQPAFVPASAWSCIASTASILCSSTTACAPSSTSQPIIPPYDNPSFESGSLGSWTLTPPATPGSITGSISTEKAHSGSHSLKIQSSNTADDFAAWSHRVRFEPNGRYEFAFWYYSTSNLSRGTLSLRIEYPGSNVPLVIQMTSQPTERWIQQKLSLTPTASFGTIGVGYLSTTSTTGSNVVYIDDVTVTKV</sequence>